<reference evidence="1 2" key="1">
    <citation type="journal article" date="2014" name="Int. J. Syst. Evol. Microbiol.">
        <title>Nocardia vulneris sp. nov., isolated from wounds of human patients in North America.</title>
        <authorList>
            <person name="Lasker B.A."/>
            <person name="Bell M."/>
            <person name="Klenk H.P."/>
            <person name="Sproer C."/>
            <person name="Schumann C."/>
            <person name="Schumann P."/>
            <person name="Brown J.M."/>
        </authorList>
    </citation>
    <scope>NUCLEOTIDE SEQUENCE [LARGE SCALE GENOMIC DNA]</scope>
    <source>
        <strain evidence="1 2">W9851</strain>
    </source>
</reference>
<dbReference type="Proteomes" id="UP000031364">
    <property type="component" value="Unassembled WGS sequence"/>
</dbReference>
<proteinExistence type="predicted"/>
<gene>
    <name evidence="1" type="ORF">FG87_38490</name>
</gene>
<protein>
    <recommendedName>
        <fullName evidence="3">HK97 gp10 family phage protein</fullName>
    </recommendedName>
</protein>
<evidence type="ECO:0000313" key="2">
    <source>
        <dbReference type="Proteomes" id="UP000031364"/>
    </source>
</evidence>
<organism evidence="1 2">
    <name type="scientific">Nocardia vulneris</name>
    <dbReference type="NCBI Taxonomy" id="1141657"/>
    <lineage>
        <taxon>Bacteria</taxon>
        <taxon>Bacillati</taxon>
        <taxon>Actinomycetota</taxon>
        <taxon>Actinomycetes</taxon>
        <taxon>Mycobacteriales</taxon>
        <taxon>Nocardiaceae</taxon>
        <taxon>Nocardia</taxon>
    </lineage>
</organism>
<evidence type="ECO:0008006" key="3">
    <source>
        <dbReference type="Google" id="ProtNLM"/>
    </source>
</evidence>
<evidence type="ECO:0000313" key="1">
    <source>
        <dbReference type="EMBL" id="KIA60168.1"/>
    </source>
</evidence>
<name>A0ABR4Z4C0_9NOCA</name>
<keyword evidence="2" id="KW-1185">Reference proteome</keyword>
<accession>A0ABR4Z4C0</accession>
<dbReference type="EMBL" id="JNFP01000077">
    <property type="protein sequence ID" value="KIA60168.1"/>
    <property type="molecule type" value="Genomic_DNA"/>
</dbReference>
<comment type="caution">
    <text evidence="1">The sequence shown here is derived from an EMBL/GenBank/DDBJ whole genome shotgun (WGS) entry which is preliminary data.</text>
</comment>
<sequence>MMTFMSMAEEAARRRRELGLVARDTEEAGREFWRALAEQADEFSNTVTTAGVRTNWEYPKGLFRSGYGWRVPLGYPYELRVKADGGWEILQPAVGESGESKMGSKAKGLLRAPIPSTFDSLPTLGDIRKMLVDFIASRSQQG</sequence>